<sequence>MVVADESYRGEDASDDLSEYPCPHDAEAEETLSLCDLPIYSDESNRDDYSKQDYSASFDNDGDNFFEFSSDDFSVSNSAYSGSDNIIFCGKLIPYKQPSDSQNTGRIASDKISAKNCQFRTKSHSFNNKKPSAIDARGARTRGGKCFDSFSISLPKNPEYIERKRSRKLDKYDFPAERAMILESSTTKSRWFLFLFGSARFPKEMELSDMRTRQRRSSPPTMFRPSEERKVARGSGGKKTTAHGLWKLLRALIGCRSSDRNVAVKGSFSPIPVA</sequence>
<dbReference type="RefSeq" id="XP_022133552.1">
    <property type="nucleotide sequence ID" value="XM_022277860.1"/>
</dbReference>
<protein>
    <submittedName>
        <fullName evidence="3">Uncharacterized protein LOC111006110</fullName>
    </submittedName>
</protein>
<dbReference type="PANTHER" id="PTHR34130:SF5">
    <property type="entry name" value="OS08G0243800 PROTEIN"/>
    <property type="match status" value="1"/>
</dbReference>
<feature type="region of interest" description="Disordered" evidence="1">
    <location>
        <begin position="207"/>
        <end position="239"/>
    </location>
</feature>
<keyword evidence="2" id="KW-1185">Reference proteome</keyword>
<dbReference type="GeneID" id="111006110"/>
<organism evidence="2 3">
    <name type="scientific">Momordica charantia</name>
    <name type="common">Bitter gourd</name>
    <name type="synonym">Balsam pear</name>
    <dbReference type="NCBI Taxonomy" id="3673"/>
    <lineage>
        <taxon>Eukaryota</taxon>
        <taxon>Viridiplantae</taxon>
        <taxon>Streptophyta</taxon>
        <taxon>Embryophyta</taxon>
        <taxon>Tracheophyta</taxon>
        <taxon>Spermatophyta</taxon>
        <taxon>Magnoliopsida</taxon>
        <taxon>eudicotyledons</taxon>
        <taxon>Gunneridae</taxon>
        <taxon>Pentapetalae</taxon>
        <taxon>rosids</taxon>
        <taxon>fabids</taxon>
        <taxon>Cucurbitales</taxon>
        <taxon>Cucurbitaceae</taxon>
        <taxon>Momordiceae</taxon>
        <taxon>Momordica</taxon>
    </lineage>
</organism>
<feature type="region of interest" description="Disordered" evidence="1">
    <location>
        <begin position="1"/>
        <end position="23"/>
    </location>
</feature>
<feature type="compositionally biased region" description="Basic and acidic residues" evidence="1">
    <location>
        <begin position="1"/>
        <end position="12"/>
    </location>
</feature>
<reference evidence="3" key="1">
    <citation type="submission" date="2025-08" db="UniProtKB">
        <authorList>
            <consortium name="RefSeq"/>
        </authorList>
    </citation>
    <scope>IDENTIFICATION</scope>
    <source>
        <strain evidence="3">OHB3-1</strain>
    </source>
</reference>
<dbReference type="AlphaFoldDB" id="A0A6J1BX04"/>
<evidence type="ECO:0000256" key="1">
    <source>
        <dbReference type="SAM" id="MobiDB-lite"/>
    </source>
</evidence>
<evidence type="ECO:0000313" key="3">
    <source>
        <dbReference type="RefSeq" id="XP_022133552.1"/>
    </source>
</evidence>
<name>A0A6J1BX04_MOMCH</name>
<proteinExistence type="predicted"/>
<gene>
    <name evidence="3" type="primary">LOC111006110</name>
</gene>
<dbReference type="PANTHER" id="PTHR34130">
    <property type="entry name" value="OS08G0243800 PROTEIN"/>
    <property type="match status" value="1"/>
</dbReference>
<accession>A0A6J1BX04</accession>
<dbReference type="OrthoDB" id="1576948at2759"/>
<dbReference type="Proteomes" id="UP000504603">
    <property type="component" value="Unplaced"/>
</dbReference>
<evidence type="ECO:0000313" key="2">
    <source>
        <dbReference type="Proteomes" id="UP000504603"/>
    </source>
</evidence>
<dbReference type="KEGG" id="mcha:111006110"/>